<evidence type="ECO:0000256" key="9">
    <source>
        <dbReference type="ARBA" id="ARBA00046672"/>
    </source>
</evidence>
<keyword evidence="4" id="KW-0620">Polyamine biosynthesis</keyword>
<comment type="cofactor">
    <cofactor evidence="1 11">
        <name>pyridoxal 5'-phosphate</name>
        <dbReference type="ChEBI" id="CHEBI:597326"/>
    </cofactor>
</comment>
<comment type="similarity">
    <text evidence="2">Belongs to the Orn/Lys/Arg decarboxylase class-II family.</text>
</comment>
<comment type="catalytic activity">
    <reaction evidence="10">
        <text>L-ornithine + H(+) = putrescine + CO2</text>
        <dbReference type="Rhea" id="RHEA:22964"/>
        <dbReference type="ChEBI" id="CHEBI:15378"/>
        <dbReference type="ChEBI" id="CHEBI:16526"/>
        <dbReference type="ChEBI" id="CHEBI:46911"/>
        <dbReference type="ChEBI" id="CHEBI:326268"/>
        <dbReference type="EC" id="4.1.1.17"/>
    </reaction>
</comment>
<organism evidence="16 17">
    <name type="scientific">Araneus ventricosus</name>
    <name type="common">Orbweaver spider</name>
    <name type="synonym">Epeira ventricosa</name>
    <dbReference type="NCBI Taxonomy" id="182803"/>
    <lineage>
        <taxon>Eukaryota</taxon>
        <taxon>Metazoa</taxon>
        <taxon>Ecdysozoa</taxon>
        <taxon>Arthropoda</taxon>
        <taxon>Chelicerata</taxon>
        <taxon>Arachnida</taxon>
        <taxon>Araneae</taxon>
        <taxon>Araneomorphae</taxon>
        <taxon>Entelegynae</taxon>
        <taxon>Araneoidea</taxon>
        <taxon>Araneidae</taxon>
        <taxon>Araneus</taxon>
    </lineage>
</organism>
<dbReference type="SUPFAM" id="SSF50621">
    <property type="entry name" value="Alanine racemase C-terminal domain-like"/>
    <property type="match status" value="1"/>
</dbReference>
<evidence type="ECO:0000256" key="8">
    <source>
        <dbReference type="ARBA" id="ARBA00037173"/>
    </source>
</evidence>
<dbReference type="PRINTS" id="PR01179">
    <property type="entry name" value="ODADCRBXLASE"/>
</dbReference>
<evidence type="ECO:0000256" key="5">
    <source>
        <dbReference type="ARBA" id="ARBA00023239"/>
    </source>
</evidence>
<evidence type="ECO:0000256" key="4">
    <source>
        <dbReference type="ARBA" id="ARBA00023115"/>
    </source>
</evidence>
<dbReference type="PRINTS" id="PR01182">
    <property type="entry name" value="ORNDCRBXLASE"/>
</dbReference>
<dbReference type="EMBL" id="BGPR01032733">
    <property type="protein sequence ID" value="GBO06378.1"/>
    <property type="molecule type" value="Genomic_DNA"/>
</dbReference>
<dbReference type="Gene3D" id="3.20.20.10">
    <property type="entry name" value="Alanine racemase"/>
    <property type="match status" value="1"/>
</dbReference>
<accession>A0A4Y2U1J5</accession>
<evidence type="ECO:0000313" key="15">
    <source>
        <dbReference type="EMBL" id="GBO06378.1"/>
    </source>
</evidence>
<dbReference type="Proteomes" id="UP000499080">
    <property type="component" value="Unassembled WGS sequence"/>
</dbReference>
<proteinExistence type="inferred from homology"/>
<evidence type="ECO:0000259" key="12">
    <source>
        <dbReference type="Pfam" id="PF02784"/>
    </source>
</evidence>
<dbReference type="CDD" id="cd00622">
    <property type="entry name" value="PLPDE_III_ODC"/>
    <property type="match status" value="1"/>
</dbReference>
<dbReference type="EMBL" id="BGPR01021277">
    <property type="protein sequence ID" value="GBN86418.1"/>
    <property type="molecule type" value="Genomic_DNA"/>
</dbReference>
<evidence type="ECO:0000256" key="11">
    <source>
        <dbReference type="PIRSR" id="PIRSR600183-50"/>
    </source>
</evidence>
<dbReference type="PROSITE" id="PS00879">
    <property type="entry name" value="ODR_DC_2_2"/>
    <property type="match status" value="1"/>
</dbReference>
<keyword evidence="5" id="KW-0456">Lyase</keyword>
<comment type="caution">
    <text evidence="16">The sequence shown here is derived from an EMBL/GenBank/DDBJ whole genome shotgun (WGS) entry which is preliminary data.</text>
</comment>
<evidence type="ECO:0000256" key="10">
    <source>
        <dbReference type="ARBA" id="ARBA00049127"/>
    </source>
</evidence>
<feature type="modified residue" description="N6-(pyridoxal phosphate)lysine" evidence="11">
    <location>
        <position position="64"/>
    </location>
</feature>
<evidence type="ECO:0000313" key="16">
    <source>
        <dbReference type="EMBL" id="GBO06383.1"/>
    </source>
</evidence>
<protein>
    <recommendedName>
        <fullName evidence="7">ornithine decarboxylase</fullName>
        <ecNumber evidence="7">4.1.1.17</ecNumber>
    </recommendedName>
</protein>
<evidence type="ECO:0000256" key="6">
    <source>
        <dbReference type="ARBA" id="ARBA00034115"/>
    </source>
</evidence>
<dbReference type="SUPFAM" id="SSF51419">
    <property type="entry name" value="PLP-binding barrel"/>
    <property type="match status" value="1"/>
</dbReference>
<dbReference type="GO" id="GO:0004586">
    <property type="term" value="F:ornithine decarboxylase activity"/>
    <property type="evidence" value="ECO:0007669"/>
    <property type="project" value="UniProtKB-EC"/>
</dbReference>
<evidence type="ECO:0000256" key="7">
    <source>
        <dbReference type="ARBA" id="ARBA00034138"/>
    </source>
</evidence>
<dbReference type="PANTHER" id="PTHR11482">
    <property type="entry name" value="ARGININE/DIAMINOPIMELATE/ORNITHINE DECARBOXYLASE"/>
    <property type="match status" value="1"/>
</dbReference>
<dbReference type="InterPro" id="IPR022644">
    <property type="entry name" value="De-COase2_N"/>
</dbReference>
<dbReference type="InterPro" id="IPR022653">
    <property type="entry name" value="De-COase2_pyr-phos_BS"/>
</dbReference>
<dbReference type="AlphaFoldDB" id="A0A4Y2U1J5"/>
<feature type="active site" description="Proton donor" evidence="11">
    <location>
        <position position="345"/>
    </location>
</feature>
<dbReference type="InterPro" id="IPR022657">
    <property type="entry name" value="De-COase2_CS"/>
</dbReference>
<dbReference type="EMBL" id="BGPR01021278">
    <property type="protein sequence ID" value="GBN86419.1"/>
    <property type="molecule type" value="Genomic_DNA"/>
</dbReference>
<feature type="domain" description="Orn/DAP/Arg decarboxylase 2 N-terminal" evidence="12">
    <location>
        <begin position="40"/>
        <end position="276"/>
    </location>
</feature>
<dbReference type="InterPro" id="IPR029066">
    <property type="entry name" value="PLP-binding_barrel"/>
</dbReference>
<evidence type="ECO:0000313" key="17">
    <source>
        <dbReference type="Proteomes" id="UP000499080"/>
    </source>
</evidence>
<sequence length="452" mass="50088">MKSLVGNPTVELTTDKTVFDVITSSIKSSDQEEPFIVADLADIVYKFKLWKLKMPRVEPFYAVKCNDAPTVLHLLAALGTGFDCASKNEIESVLSIGVEPERIIYANPCKTRGFIRHAANVGVKMMTFDNEMELHKVKAHHPDAELVIRIRVDDSSSICQLGVKFGCNVKDVPHLLQVAKELDLNVIGVSFHVGSNCQDSGAYSSAIVSCRHIFDIAEDIGYHMDFLDIGGGFPGFKGPYVSFEEICNVVAESLDEHFPPESGVRIIAEPGRYFVASAFTLCTNIIAKRETFSEDGEPICMYYVNDGVYGSFNCLMFDHAEVEPIPLVDPKYRPVVKSSIWGPTCDSLDCIMKTCDLPSLNVSEWMMFENMGAYTISAASTFNGFQKPEMRCILPLHVMKYLQSLPTWANLLEAFGDQVLDFSNANVSTDCDITNGNTDNIHLLPHRESVSA</sequence>
<keyword evidence="17" id="KW-1185">Reference proteome</keyword>
<comment type="subunit">
    <text evidence="9">Homodimer. Only the dimer is catalytically active, as the active sites are constructed of residues from both monomers.</text>
</comment>
<dbReference type="Pfam" id="PF02784">
    <property type="entry name" value="Orn_Arg_deC_N"/>
    <property type="match status" value="1"/>
</dbReference>
<dbReference type="PROSITE" id="PS00878">
    <property type="entry name" value="ODR_DC_2_1"/>
    <property type="match status" value="1"/>
</dbReference>
<dbReference type="EC" id="4.1.1.17" evidence="7"/>
<dbReference type="GO" id="GO:0005737">
    <property type="term" value="C:cytoplasm"/>
    <property type="evidence" value="ECO:0007669"/>
    <property type="project" value="TreeGrafter"/>
</dbReference>
<evidence type="ECO:0000256" key="2">
    <source>
        <dbReference type="ARBA" id="ARBA00008872"/>
    </source>
</evidence>
<dbReference type="OrthoDB" id="5034579at2759"/>
<dbReference type="GO" id="GO:0033387">
    <property type="term" value="P:putrescine biosynthetic process from arginine, via ornithine"/>
    <property type="evidence" value="ECO:0007669"/>
    <property type="project" value="TreeGrafter"/>
</dbReference>
<dbReference type="InterPro" id="IPR009006">
    <property type="entry name" value="Ala_racemase/Decarboxylase_C"/>
</dbReference>
<comment type="function">
    <text evidence="8">Catalyzes the first and rate-limiting step of polyamine biosynthesis that converts ornithine into putrescine, which is the precursor for the polyamines, spermidine and spermine. Polyamines are essential for cell proliferation and are implicated in cellular processes, ranging from DNA replication to apoptosis.</text>
</comment>
<reference evidence="16 17" key="1">
    <citation type="journal article" date="2019" name="Sci. Rep.">
        <title>Orb-weaving spider Araneus ventricosus genome elucidates the spidroin gene catalogue.</title>
        <authorList>
            <person name="Kono N."/>
            <person name="Nakamura H."/>
            <person name="Ohtoshi R."/>
            <person name="Moran D.A.P."/>
            <person name="Shinohara A."/>
            <person name="Yoshida Y."/>
            <person name="Fujiwara M."/>
            <person name="Mori M."/>
            <person name="Tomita M."/>
            <person name="Arakawa K."/>
        </authorList>
    </citation>
    <scope>NUCLEOTIDE SEQUENCE [LARGE SCALE GENOMIC DNA]</scope>
</reference>
<evidence type="ECO:0000313" key="13">
    <source>
        <dbReference type="EMBL" id="GBN86418.1"/>
    </source>
</evidence>
<dbReference type="InterPro" id="IPR002433">
    <property type="entry name" value="Orn_de-COase"/>
</dbReference>
<name>A0A4Y2U1J5_ARAVE</name>
<gene>
    <name evidence="16" type="primary">ODC1_8</name>
    <name evidence="14" type="synonym">ODC1_1</name>
    <name evidence="15" type="synonym">ODC1_2</name>
    <name evidence="13" type="synonym">ODC1_5</name>
    <name evidence="15" type="ORF">AVEN_128928_1</name>
    <name evidence="13" type="ORF">AVEN_170087_1</name>
    <name evidence="16" type="ORF">AVEN_178076_1</name>
    <name evidence="14" type="ORF">AVEN_94637_1</name>
</gene>
<dbReference type="FunFam" id="3.20.20.10:FF:000005">
    <property type="entry name" value="Ornithine decarboxylase"/>
    <property type="match status" value="1"/>
</dbReference>
<keyword evidence="3 11" id="KW-0663">Pyridoxal phosphate</keyword>
<dbReference type="InterPro" id="IPR000183">
    <property type="entry name" value="Orn/DAP/Arg_de-COase"/>
</dbReference>
<evidence type="ECO:0000313" key="14">
    <source>
        <dbReference type="EMBL" id="GBN86419.1"/>
    </source>
</evidence>
<dbReference type="PANTHER" id="PTHR11482:SF6">
    <property type="entry name" value="ORNITHINE DECARBOXYLASE 1-RELATED"/>
    <property type="match status" value="1"/>
</dbReference>
<dbReference type="EMBL" id="BGPR01032734">
    <property type="protein sequence ID" value="GBO06383.1"/>
    <property type="molecule type" value="Genomic_DNA"/>
</dbReference>
<evidence type="ECO:0000256" key="3">
    <source>
        <dbReference type="ARBA" id="ARBA00022898"/>
    </source>
</evidence>
<evidence type="ECO:0000256" key="1">
    <source>
        <dbReference type="ARBA" id="ARBA00001933"/>
    </source>
</evidence>
<dbReference type="Gene3D" id="2.40.37.10">
    <property type="entry name" value="Lyase, Ornithine Decarboxylase, Chain A, domain 1"/>
    <property type="match status" value="1"/>
</dbReference>
<dbReference type="FunFam" id="2.40.37.10:FF:000005">
    <property type="entry name" value="Ornithine decarboxylase"/>
    <property type="match status" value="1"/>
</dbReference>
<comment type="pathway">
    <text evidence="6">Amine and polyamine biosynthesis; putrescine biosynthesis via L-ornithine pathway; putrescine from L-ornithine: step 1/1.</text>
</comment>